<proteinExistence type="inferred from homology"/>
<accession>A0A502G4F4</accession>
<dbReference type="Pfam" id="PF08281">
    <property type="entry name" value="Sigma70_r4_2"/>
    <property type="match status" value="1"/>
</dbReference>
<name>A0A502G4F4_9SPHN</name>
<evidence type="ECO:0000256" key="2">
    <source>
        <dbReference type="ARBA" id="ARBA00023015"/>
    </source>
</evidence>
<reference evidence="8 9" key="1">
    <citation type="journal article" date="2019" name="Environ. Microbiol.">
        <title>Species interactions and distinct microbial communities in high Arctic permafrost affected cryosols are associated with the CH4 and CO2 gas fluxes.</title>
        <authorList>
            <person name="Altshuler I."/>
            <person name="Hamel J."/>
            <person name="Turney S."/>
            <person name="Magnuson E."/>
            <person name="Levesque R."/>
            <person name="Greer C."/>
            <person name="Whyte L.G."/>
        </authorList>
    </citation>
    <scope>NUCLEOTIDE SEQUENCE [LARGE SCALE GENOMIC DNA]</scope>
    <source>
        <strain evidence="8 9">E6.1</strain>
    </source>
</reference>
<evidence type="ECO:0000256" key="1">
    <source>
        <dbReference type="ARBA" id="ARBA00010641"/>
    </source>
</evidence>
<dbReference type="PANTHER" id="PTHR43133">
    <property type="entry name" value="RNA POLYMERASE ECF-TYPE SIGMA FACTO"/>
    <property type="match status" value="1"/>
</dbReference>
<dbReference type="Gene3D" id="1.10.1740.10">
    <property type="match status" value="1"/>
</dbReference>
<feature type="domain" description="RNA polymerase sigma-70 region 2" evidence="6">
    <location>
        <begin position="76"/>
        <end position="134"/>
    </location>
</feature>
<dbReference type="Gene3D" id="1.10.10.10">
    <property type="entry name" value="Winged helix-like DNA-binding domain superfamily/Winged helix DNA-binding domain"/>
    <property type="match status" value="1"/>
</dbReference>
<dbReference type="InterPro" id="IPR036388">
    <property type="entry name" value="WH-like_DNA-bd_sf"/>
</dbReference>
<evidence type="ECO:0000256" key="4">
    <source>
        <dbReference type="ARBA" id="ARBA00023163"/>
    </source>
</evidence>
<dbReference type="InterPro" id="IPR007627">
    <property type="entry name" value="RNA_pol_sigma70_r2"/>
</dbReference>
<dbReference type="Proteomes" id="UP000319931">
    <property type="component" value="Unassembled WGS sequence"/>
</dbReference>
<dbReference type="GO" id="GO:0016987">
    <property type="term" value="F:sigma factor activity"/>
    <property type="evidence" value="ECO:0007669"/>
    <property type="project" value="UniProtKB-KW"/>
</dbReference>
<dbReference type="AlphaFoldDB" id="A0A502G4F4"/>
<feature type="domain" description="RNA polymerase sigma factor 70 region 4 type 2" evidence="7">
    <location>
        <begin position="169"/>
        <end position="219"/>
    </location>
</feature>
<keyword evidence="9" id="KW-1185">Reference proteome</keyword>
<gene>
    <name evidence="8" type="ORF">EAH76_02030</name>
</gene>
<dbReference type="GO" id="GO:0006352">
    <property type="term" value="P:DNA-templated transcription initiation"/>
    <property type="evidence" value="ECO:0007669"/>
    <property type="project" value="InterPro"/>
</dbReference>
<evidence type="ECO:0000256" key="3">
    <source>
        <dbReference type="ARBA" id="ARBA00023082"/>
    </source>
</evidence>
<dbReference type="EMBL" id="RCZC01000001">
    <property type="protein sequence ID" value="TPG56360.1"/>
    <property type="molecule type" value="Genomic_DNA"/>
</dbReference>
<dbReference type="Pfam" id="PF04542">
    <property type="entry name" value="Sigma70_r2"/>
    <property type="match status" value="1"/>
</dbReference>
<comment type="caution">
    <text evidence="8">The sequence shown here is derived from an EMBL/GenBank/DDBJ whole genome shotgun (WGS) entry which is preliminary data.</text>
</comment>
<dbReference type="RefSeq" id="WP_140847353.1">
    <property type="nucleotide sequence ID" value="NZ_RCZC01000001.1"/>
</dbReference>
<keyword evidence="4" id="KW-0804">Transcription</keyword>
<dbReference type="CDD" id="cd06171">
    <property type="entry name" value="Sigma70_r4"/>
    <property type="match status" value="1"/>
</dbReference>
<dbReference type="InterPro" id="IPR014284">
    <property type="entry name" value="RNA_pol_sigma-70_dom"/>
</dbReference>
<dbReference type="InterPro" id="IPR039425">
    <property type="entry name" value="RNA_pol_sigma-70-like"/>
</dbReference>
<evidence type="ECO:0000259" key="7">
    <source>
        <dbReference type="Pfam" id="PF08281"/>
    </source>
</evidence>
<protein>
    <submittedName>
        <fullName evidence="8">Sigma-70 family RNA polymerase sigma factor</fullName>
    </submittedName>
</protein>
<dbReference type="InterPro" id="IPR013324">
    <property type="entry name" value="RNA_pol_sigma_r3/r4-like"/>
</dbReference>
<dbReference type="OrthoDB" id="9784272at2"/>
<organism evidence="8 9">
    <name type="scientific">Sphingomonas glacialis</name>
    <dbReference type="NCBI Taxonomy" id="658225"/>
    <lineage>
        <taxon>Bacteria</taxon>
        <taxon>Pseudomonadati</taxon>
        <taxon>Pseudomonadota</taxon>
        <taxon>Alphaproteobacteria</taxon>
        <taxon>Sphingomonadales</taxon>
        <taxon>Sphingomonadaceae</taxon>
        <taxon>Sphingomonas</taxon>
    </lineage>
</organism>
<keyword evidence="3" id="KW-0731">Sigma factor</keyword>
<dbReference type="SUPFAM" id="SSF88659">
    <property type="entry name" value="Sigma3 and sigma4 domains of RNA polymerase sigma factors"/>
    <property type="match status" value="1"/>
</dbReference>
<feature type="region of interest" description="Disordered" evidence="5">
    <location>
        <begin position="1"/>
        <end position="20"/>
    </location>
</feature>
<dbReference type="GO" id="GO:0003677">
    <property type="term" value="F:DNA binding"/>
    <property type="evidence" value="ECO:0007669"/>
    <property type="project" value="InterPro"/>
</dbReference>
<keyword evidence="2" id="KW-0805">Transcription regulation</keyword>
<dbReference type="NCBIfam" id="TIGR02937">
    <property type="entry name" value="sigma70-ECF"/>
    <property type="match status" value="1"/>
</dbReference>
<comment type="similarity">
    <text evidence="1">Belongs to the sigma-70 factor family. ECF subfamily.</text>
</comment>
<dbReference type="PANTHER" id="PTHR43133:SF62">
    <property type="entry name" value="RNA POLYMERASE SIGMA FACTOR SIGZ"/>
    <property type="match status" value="1"/>
</dbReference>
<sequence>MNPTFHSFDNGQVGNSGTPTSETLDRVVVLGETAGFSVADGVPPLSPQQILTLALIRTGQEDREAFRELYGLTCSKLFGICFRVCRSQGAAEDMLHDVYLKIWNRAGAFDPGRGSAIAWMSTLARNRCIDWVRAEYVRRSEPIEGAWEIADPLPLISETMLEGEASAGLLACLATLKICERDAIYGAFFGGLTHAEMAATHDVPVSTMKSWVRRGLLKLRQSIDDAGLDLHPLN</sequence>
<dbReference type="InterPro" id="IPR013249">
    <property type="entry name" value="RNA_pol_sigma70_r4_t2"/>
</dbReference>
<evidence type="ECO:0000256" key="5">
    <source>
        <dbReference type="SAM" id="MobiDB-lite"/>
    </source>
</evidence>
<evidence type="ECO:0000259" key="6">
    <source>
        <dbReference type="Pfam" id="PF04542"/>
    </source>
</evidence>
<evidence type="ECO:0000313" key="9">
    <source>
        <dbReference type="Proteomes" id="UP000319931"/>
    </source>
</evidence>
<dbReference type="InterPro" id="IPR013325">
    <property type="entry name" value="RNA_pol_sigma_r2"/>
</dbReference>
<evidence type="ECO:0000313" key="8">
    <source>
        <dbReference type="EMBL" id="TPG56360.1"/>
    </source>
</evidence>
<dbReference type="SUPFAM" id="SSF88946">
    <property type="entry name" value="Sigma2 domain of RNA polymerase sigma factors"/>
    <property type="match status" value="1"/>
</dbReference>